<dbReference type="GO" id="GO:0006952">
    <property type="term" value="P:defense response"/>
    <property type="evidence" value="ECO:0007669"/>
    <property type="project" value="UniProtKB-KW"/>
</dbReference>
<reference evidence="10 11" key="4">
    <citation type="journal article" date="2011" name="BMC Genomics">
        <title>RNA-Seq improves annotation of protein-coding genes in the cucumber genome.</title>
        <authorList>
            <person name="Li Z."/>
            <person name="Zhang Z."/>
            <person name="Yan P."/>
            <person name="Huang S."/>
            <person name="Fei Z."/>
            <person name="Lin K."/>
        </authorList>
    </citation>
    <scope>NUCLEOTIDE SEQUENCE [LARGE SCALE GENOMIC DNA]</scope>
    <source>
        <strain evidence="11">cv. 9930</strain>
    </source>
</reference>
<dbReference type="Pfam" id="PF23559">
    <property type="entry name" value="WHD_DRP"/>
    <property type="match status" value="1"/>
</dbReference>
<dbReference type="InterPro" id="IPR027417">
    <property type="entry name" value="P-loop_NTPase"/>
</dbReference>
<dbReference type="FunFam" id="1.10.10.10:FF:000322">
    <property type="entry name" value="Probable disease resistance protein At1g63360"/>
    <property type="match status" value="1"/>
</dbReference>
<protein>
    <recommendedName>
        <fullName evidence="12">Rx N-terminal domain-containing protein</fullName>
    </recommendedName>
</protein>
<proteinExistence type="predicted"/>
<dbReference type="PANTHER" id="PTHR36766">
    <property type="entry name" value="PLANT BROAD-SPECTRUM MILDEW RESISTANCE PROTEIN RPW8"/>
    <property type="match status" value="1"/>
</dbReference>
<feature type="domain" description="Disease resistance protein winged helix" evidence="8">
    <location>
        <begin position="344"/>
        <end position="416"/>
    </location>
</feature>
<evidence type="ECO:0000256" key="2">
    <source>
        <dbReference type="ARBA" id="ARBA00022737"/>
    </source>
</evidence>
<keyword evidence="2" id="KW-0677">Repeat</keyword>
<dbReference type="GO" id="GO:0043531">
    <property type="term" value="F:ADP binding"/>
    <property type="evidence" value="ECO:0007669"/>
    <property type="project" value="InterPro"/>
</dbReference>
<feature type="domain" description="R13L1/DRL21-like LRR repeat region" evidence="9">
    <location>
        <begin position="569"/>
        <end position="691"/>
    </location>
</feature>
<dbReference type="InterPro" id="IPR032675">
    <property type="entry name" value="LRR_dom_sf"/>
</dbReference>
<dbReference type="AlphaFoldDB" id="A0A0A0KXG0"/>
<reference evidence="10 11" key="3">
    <citation type="journal article" date="2010" name="BMC Genomics">
        <title>Transcriptome sequencing and comparative analysis of cucumber flowers with different sex types.</title>
        <authorList>
            <person name="Guo S."/>
            <person name="Zheng Y."/>
            <person name="Joung J.G."/>
            <person name="Liu S."/>
            <person name="Zhang Z."/>
            <person name="Crasta O.R."/>
            <person name="Sobral B.W."/>
            <person name="Xu Y."/>
            <person name="Huang S."/>
            <person name="Fei Z."/>
        </authorList>
    </citation>
    <scope>NUCLEOTIDE SEQUENCE [LARGE SCALE GENOMIC DNA]</scope>
    <source>
        <strain evidence="11">cv. 9930</strain>
    </source>
</reference>
<dbReference type="SUPFAM" id="SSF52540">
    <property type="entry name" value="P-loop containing nucleoside triphosphate hydrolases"/>
    <property type="match status" value="1"/>
</dbReference>
<feature type="domain" description="R13L1/DRL21-like LRR repeat region" evidence="9">
    <location>
        <begin position="852"/>
        <end position="911"/>
    </location>
</feature>
<dbReference type="PANTHER" id="PTHR36766:SF70">
    <property type="entry name" value="DISEASE RESISTANCE PROTEIN RGA4"/>
    <property type="match status" value="1"/>
</dbReference>
<evidence type="ECO:0008006" key="12">
    <source>
        <dbReference type="Google" id="ProtNLM"/>
    </source>
</evidence>
<evidence type="ECO:0000259" key="8">
    <source>
        <dbReference type="Pfam" id="PF23559"/>
    </source>
</evidence>
<dbReference type="InterPro" id="IPR042197">
    <property type="entry name" value="Apaf_helical"/>
</dbReference>
<dbReference type="Gramene" id="KGN53097">
    <property type="protein sequence ID" value="KGN53097"/>
    <property type="gene ID" value="Csa_4G016360"/>
</dbReference>
<dbReference type="InterPro" id="IPR036388">
    <property type="entry name" value="WH-like_DNA-bd_sf"/>
</dbReference>
<dbReference type="Pfam" id="PF25019">
    <property type="entry name" value="LRR_R13L1-DRL21"/>
    <property type="match status" value="2"/>
</dbReference>
<dbReference type="EMBL" id="CM002925">
    <property type="protein sequence ID" value="KGN53097.1"/>
    <property type="molecule type" value="Genomic_DNA"/>
</dbReference>
<evidence type="ECO:0000259" key="9">
    <source>
        <dbReference type="Pfam" id="PF25019"/>
    </source>
</evidence>
<evidence type="ECO:0000313" key="10">
    <source>
        <dbReference type="EMBL" id="KGN53097.1"/>
    </source>
</evidence>
<evidence type="ECO:0000313" key="11">
    <source>
        <dbReference type="Proteomes" id="UP000029981"/>
    </source>
</evidence>
<dbReference type="InterPro" id="IPR056789">
    <property type="entry name" value="LRR_R13L1-DRL21"/>
</dbReference>
<dbReference type="GO" id="GO:0051707">
    <property type="term" value="P:response to other organism"/>
    <property type="evidence" value="ECO:0007669"/>
    <property type="project" value="UniProtKB-ARBA"/>
</dbReference>
<dbReference type="Gene3D" id="1.10.10.10">
    <property type="entry name" value="Winged helix-like DNA-binding domain superfamily/Winged helix DNA-binding domain"/>
    <property type="match status" value="1"/>
</dbReference>
<feature type="domain" description="NB-ARC" evidence="6">
    <location>
        <begin position="201"/>
        <end position="259"/>
    </location>
</feature>
<evidence type="ECO:0000256" key="3">
    <source>
        <dbReference type="ARBA" id="ARBA00022741"/>
    </source>
</evidence>
<gene>
    <name evidence="10" type="ORF">Csa_4G016360</name>
</gene>
<sequence>MAEFLWTFAVEETLKRTVNVAAQKISLVWGLEDELSNLSKWLLDAGALLRDIDREILRKESVKRWADGLEDIVSEAEDLLDELAYEDLRRKVETSSRVCNNFKFSSVLNPLVRHDMACKMKKITKMLKQHYRNSAPLGLVGKESMEKEDGGNNLRQIRETTSILNFDVVGRETEVLDILRLVIDSSSNEYELPLLIVPILWEELEDCLKEIVGKFGITIIVTTRLDEVANIMGTVSGYRLEKLPEDHCWSLFKRSANANGVKMTPKLEAIRIKLLQKIDGIPLVAKVLGGAVEFEGDLDRWETTLESIVREIPMKQKSYVLSILQLSVDRLPFVEKQCFAYCSIFPKDCEVVKENLIRMWIAQGFIQPTEGENTMEDLGEGHFNFLLSRSLFQDVVKDKYGRITHFKMHDLIHDVALAILSTRQKSVLDPTHWNGKTSRKLRTLLYNNQEIHHKVADCVFLRVLEVNSLHMMNNLPDFIAKLKHLRYLDISSCSMWVMPHSVTTLFNLQTLKLGSIENLPMNLRNLVRLRHLEFHVYYNTRKMPSHMGELIHLQILSWFVAGFEEGCKIEELGNLKNLKGQLQLSNLEQVRSKEEALAAKLVNKKNLRELTFEWSIDILRECSSYNDFEVLEGLQPPKNLSSLKITNFGGKFLPAATFVENLVFLCLYGCTKCERLPMLGQLANLQELSICFMDSVRSIGSEFYGIDSNRRGYFPKLKKFDFCWMCNLEQWELEVANHESNHFGSLQTLKLDRCGKLTKLPNGLECCKSVHEVIISNCPNLTLNVEEMHNLSVLLIDGLKFLPKGLALHPNLKTIMIKGCIEDYDYSPFLNLPSLTKLYLNDGLGNATQLPKQLQHLTALKILAIENFYGIEVLPEWLRKLTCLETLDLVRCKNLKRLPSRGAMRCLTKLKDFKVIACPLLLLGGQADQEGAKYLHIPAYLCHVYQSRGSPLSKTSSI</sequence>
<keyword evidence="4" id="KW-0611">Plant defense</keyword>
<dbReference type="OMA" id="SIWECSS"/>
<dbReference type="GO" id="GO:0005524">
    <property type="term" value="F:ATP binding"/>
    <property type="evidence" value="ECO:0007669"/>
    <property type="project" value="UniProtKB-KW"/>
</dbReference>
<organism evidence="10 11">
    <name type="scientific">Cucumis sativus</name>
    <name type="common">Cucumber</name>
    <dbReference type="NCBI Taxonomy" id="3659"/>
    <lineage>
        <taxon>Eukaryota</taxon>
        <taxon>Viridiplantae</taxon>
        <taxon>Streptophyta</taxon>
        <taxon>Embryophyta</taxon>
        <taxon>Tracheophyta</taxon>
        <taxon>Spermatophyta</taxon>
        <taxon>Magnoliopsida</taxon>
        <taxon>eudicotyledons</taxon>
        <taxon>Gunneridae</taxon>
        <taxon>Pentapetalae</taxon>
        <taxon>rosids</taxon>
        <taxon>fabids</taxon>
        <taxon>Cucurbitales</taxon>
        <taxon>Cucurbitaceae</taxon>
        <taxon>Benincaseae</taxon>
        <taxon>Cucumis</taxon>
    </lineage>
</organism>
<accession>A0A0A0KXG0</accession>
<keyword evidence="3" id="KW-0547">Nucleotide-binding</keyword>
<evidence type="ECO:0000259" key="6">
    <source>
        <dbReference type="Pfam" id="PF00931"/>
    </source>
</evidence>
<reference evidence="10 11" key="1">
    <citation type="journal article" date="2009" name="Nat. Genet.">
        <title>The genome of the cucumber, Cucumis sativus L.</title>
        <authorList>
            <person name="Huang S."/>
            <person name="Li R."/>
            <person name="Zhang Z."/>
            <person name="Li L."/>
            <person name="Gu X."/>
            <person name="Fan W."/>
            <person name="Lucas W.J."/>
            <person name="Wang X."/>
            <person name="Xie B."/>
            <person name="Ni P."/>
            <person name="Ren Y."/>
            <person name="Zhu H."/>
            <person name="Li J."/>
            <person name="Lin K."/>
            <person name="Jin W."/>
            <person name="Fei Z."/>
            <person name="Li G."/>
            <person name="Staub J."/>
            <person name="Kilian A."/>
            <person name="van der Vossen E.A."/>
            <person name="Wu Y."/>
            <person name="Guo J."/>
            <person name="He J."/>
            <person name="Jia Z."/>
            <person name="Ren Y."/>
            <person name="Tian G."/>
            <person name="Lu Y."/>
            <person name="Ruan J."/>
            <person name="Qian W."/>
            <person name="Wang M."/>
            <person name="Huang Q."/>
            <person name="Li B."/>
            <person name="Xuan Z."/>
            <person name="Cao J."/>
            <person name="Asan"/>
            <person name="Wu Z."/>
            <person name="Zhang J."/>
            <person name="Cai Q."/>
            <person name="Bai Y."/>
            <person name="Zhao B."/>
            <person name="Han Y."/>
            <person name="Li Y."/>
            <person name="Li X."/>
            <person name="Wang S."/>
            <person name="Shi Q."/>
            <person name="Liu S."/>
            <person name="Cho W.K."/>
            <person name="Kim J.Y."/>
            <person name="Xu Y."/>
            <person name="Heller-Uszynska K."/>
            <person name="Miao H."/>
            <person name="Cheng Z."/>
            <person name="Zhang S."/>
            <person name="Wu J."/>
            <person name="Yang Y."/>
            <person name="Kang H."/>
            <person name="Li M."/>
            <person name="Liang H."/>
            <person name="Ren X."/>
            <person name="Shi Z."/>
            <person name="Wen M."/>
            <person name="Jian M."/>
            <person name="Yang H."/>
            <person name="Zhang G."/>
            <person name="Yang Z."/>
            <person name="Chen R."/>
            <person name="Liu S."/>
            <person name="Li J."/>
            <person name="Ma L."/>
            <person name="Liu H."/>
            <person name="Zhou Y."/>
            <person name="Zhao J."/>
            <person name="Fang X."/>
            <person name="Li G."/>
            <person name="Fang L."/>
            <person name="Li Y."/>
            <person name="Liu D."/>
            <person name="Zheng H."/>
            <person name="Zhang Y."/>
            <person name="Qin N."/>
            <person name="Li Z."/>
            <person name="Yang G."/>
            <person name="Yang S."/>
            <person name="Bolund L."/>
            <person name="Kristiansen K."/>
            <person name="Zheng H."/>
            <person name="Li S."/>
            <person name="Zhang X."/>
            <person name="Yang H."/>
            <person name="Wang J."/>
            <person name="Sun R."/>
            <person name="Zhang B."/>
            <person name="Jiang S."/>
            <person name="Wang J."/>
            <person name="Du Y."/>
            <person name="Li S."/>
        </authorList>
    </citation>
    <scope>NUCLEOTIDE SEQUENCE [LARGE SCALE GENOMIC DNA]</scope>
    <source>
        <strain evidence="11">cv. 9930</strain>
    </source>
</reference>
<evidence type="ECO:0000259" key="7">
    <source>
        <dbReference type="Pfam" id="PF18052"/>
    </source>
</evidence>
<evidence type="ECO:0000256" key="5">
    <source>
        <dbReference type="ARBA" id="ARBA00022840"/>
    </source>
</evidence>
<name>A0A0A0KXG0_CUCSA</name>
<dbReference type="Gene3D" id="1.10.8.430">
    <property type="entry name" value="Helical domain of apoptotic protease-activating factors"/>
    <property type="match status" value="1"/>
</dbReference>
<dbReference type="SUPFAM" id="SSF52058">
    <property type="entry name" value="L domain-like"/>
    <property type="match status" value="2"/>
</dbReference>
<evidence type="ECO:0000256" key="1">
    <source>
        <dbReference type="ARBA" id="ARBA00022614"/>
    </source>
</evidence>
<dbReference type="Pfam" id="PF00931">
    <property type="entry name" value="NB-ARC"/>
    <property type="match status" value="1"/>
</dbReference>
<feature type="domain" description="Disease resistance N-terminal" evidence="7">
    <location>
        <begin position="9"/>
        <end position="97"/>
    </location>
</feature>
<dbReference type="eggNOG" id="KOG4658">
    <property type="taxonomic scope" value="Eukaryota"/>
</dbReference>
<dbReference type="InterPro" id="IPR058922">
    <property type="entry name" value="WHD_DRP"/>
</dbReference>
<keyword evidence="1" id="KW-0433">Leucine-rich repeat</keyword>
<evidence type="ECO:0000256" key="4">
    <source>
        <dbReference type="ARBA" id="ARBA00022821"/>
    </source>
</evidence>
<dbReference type="Pfam" id="PF18052">
    <property type="entry name" value="Rx_N"/>
    <property type="match status" value="1"/>
</dbReference>
<dbReference type="InterPro" id="IPR041118">
    <property type="entry name" value="Rx_N"/>
</dbReference>
<keyword evidence="5" id="KW-0067">ATP-binding</keyword>
<reference evidence="10 11" key="2">
    <citation type="journal article" date="2009" name="PLoS ONE">
        <title>An integrated genetic and cytogenetic map of the cucumber genome.</title>
        <authorList>
            <person name="Ren Y."/>
            <person name="Zhang Z."/>
            <person name="Liu J."/>
            <person name="Staub J.E."/>
            <person name="Han Y."/>
            <person name="Cheng Z."/>
            <person name="Li X."/>
            <person name="Lu J."/>
            <person name="Miao H."/>
            <person name="Kang H."/>
            <person name="Xie B."/>
            <person name="Gu X."/>
            <person name="Wang X."/>
            <person name="Du Y."/>
            <person name="Jin W."/>
            <person name="Huang S."/>
        </authorList>
    </citation>
    <scope>NUCLEOTIDE SEQUENCE [LARGE SCALE GENOMIC DNA]</scope>
    <source>
        <strain evidence="11">cv. 9930</strain>
    </source>
</reference>
<dbReference type="Proteomes" id="UP000029981">
    <property type="component" value="Chromosome 4"/>
</dbReference>
<keyword evidence="11" id="KW-1185">Reference proteome</keyword>
<dbReference type="InterPro" id="IPR002182">
    <property type="entry name" value="NB-ARC"/>
</dbReference>
<dbReference type="Gene3D" id="3.80.10.10">
    <property type="entry name" value="Ribonuclease Inhibitor"/>
    <property type="match status" value="2"/>
</dbReference>
<dbReference type="Gene3D" id="1.20.5.4130">
    <property type="match status" value="1"/>
</dbReference>